<dbReference type="GO" id="GO:0015244">
    <property type="term" value="F:fluconazole transmembrane transporter activity"/>
    <property type="evidence" value="ECO:0007669"/>
    <property type="project" value="TreeGrafter"/>
</dbReference>
<dbReference type="PANTHER" id="PTHR23502">
    <property type="entry name" value="MAJOR FACILITATOR SUPERFAMILY"/>
    <property type="match status" value="1"/>
</dbReference>
<evidence type="ECO:0000256" key="2">
    <source>
        <dbReference type="ARBA" id="ARBA00022692"/>
    </source>
</evidence>
<organism evidence="8 9">
    <name type="scientific">Saitozyma podzolica</name>
    <dbReference type="NCBI Taxonomy" id="1890683"/>
    <lineage>
        <taxon>Eukaryota</taxon>
        <taxon>Fungi</taxon>
        <taxon>Dikarya</taxon>
        <taxon>Basidiomycota</taxon>
        <taxon>Agaricomycotina</taxon>
        <taxon>Tremellomycetes</taxon>
        <taxon>Tremellales</taxon>
        <taxon>Trimorphomycetaceae</taxon>
        <taxon>Saitozyma</taxon>
    </lineage>
</organism>
<keyword evidence="2 6" id="KW-0812">Transmembrane</keyword>
<sequence>MHQTFRDSFIGQIIYFASGRKLLQHPEERPGFVVPEKYRPREKQARSPNTTSLSEAGADGVGSTEKRRPVDATGGGGAAAAAAAAAAAPGAAGRDVETQSTSRESEASDRTVVDGTEEQFDEERNIVTWYGPDDPENPKNWSLLKKCWVTLAIMLMTSSVYMGSSIYSPAITQTMTYFGLGQVTATLGLSLFVVGYGVGPLFLAPITEIPAVGRTAPYIITLAIFCVLQVPTALVTNFAGFAILRFLAGFIGSPPLATGGASLQDIFSPHKLPYAMGLYGLSAASAPALAPIISGFAVETNGWRWAFWEMLWLSGGTLLITIFFLSETSTNNILLRRAQRLRRLTGNQNLRSHSEIQQGEMTGGEIVRMTLVRPFSMTFTEPIVLAINIYIGLIYAVLYSYFESFPIVYVEGYGWSLGVSDLPFAALLVGSLVSYTGFCLWNRFYFEPQFFKAQGKVKPETRLPMSMAGAFAFPICLFWFAWTANRTHWVSPLIASSFFGIGATWMFMPFLTYLPHAYPEFAASVLASNDFFRSMMGAGMPLVAVPMFGNLGIDWGNTLLGCLTVLLIPIPFVLFKYGPWLRARSPRALHDEDIENMPPDDTAVREHNADQVV</sequence>
<gene>
    <name evidence="8" type="ORF">EHS25_002941</name>
</gene>
<feature type="transmembrane region" description="Helical" evidence="6">
    <location>
        <begin position="215"/>
        <end position="232"/>
    </location>
</feature>
<keyword evidence="9" id="KW-1185">Reference proteome</keyword>
<dbReference type="CDD" id="cd17323">
    <property type="entry name" value="MFS_Tpo1_MDR_like"/>
    <property type="match status" value="1"/>
</dbReference>
<feature type="transmembrane region" description="Helical" evidence="6">
    <location>
        <begin position="531"/>
        <end position="549"/>
    </location>
</feature>
<accession>A0A427YCN1</accession>
<feature type="transmembrane region" description="Helical" evidence="6">
    <location>
        <begin position="383"/>
        <end position="402"/>
    </location>
</feature>
<dbReference type="PANTHER" id="PTHR23502:SF23">
    <property type="entry name" value="FLUCONAZOLE RESISTANCE PROTEIN 1"/>
    <property type="match status" value="1"/>
</dbReference>
<evidence type="ECO:0000313" key="9">
    <source>
        <dbReference type="Proteomes" id="UP000279259"/>
    </source>
</evidence>
<feature type="transmembrane region" description="Helical" evidence="6">
    <location>
        <begin position="488"/>
        <end position="511"/>
    </location>
</feature>
<protein>
    <recommendedName>
        <fullName evidence="7">Major facilitator superfamily (MFS) profile domain-containing protein</fullName>
    </recommendedName>
</protein>
<feature type="transmembrane region" description="Helical" evidence="6">
    <location>
        <begin position="422"/>
        <end position="442"/>
    </location>
</feature>
<feature type="transmembrane region" description="Helical" evidence="6">
    <location>
        <begin position="310"/>
        <end position="334"/>
    </location>
</feature>
<feature type="transmembrane region" description="Helical" evidence="6">
    <location>
        <begin position="147"/>
        <end position="167"/>
    </location>
</feature>
<dbReference type="AlphaFoldDB" id="A0A427YCN1"/>
<keyword evidence="4 6" id="KW-0472">Membrane</keyword>
<feature type="compositionally biased region" description="Basic and acidic residues" evidence="5">
    <location>
        <begin position="32"/>
        <end position="45"/>
    </location>
</feature>
<evidence type="ECO:0000259" key="7">
    <source>
        <dbReference type="PROSITE" id="PS50850"/>
    </source>
</evidence>
<name>A0A427YCN1_9TREE</name>
<dbReference type="OrthoDB" id="3357846at2759"/>
<dbReference type="STRING" id="1890683.A0A427YCN1"/>
<reference evidence="8 9" key="1">
    <citation type="submission" date="2018-11" db="EMBL/GenBank/DDBJ databases">
        <title>Genome sequence of Saitozyma podzolica DSM 27192.</title>
        <authorList>
            <person name="Aliyu H."/>
            <person name="Gorte O."/>
            <person name="Ochsenreither K."/>
        </authorList>
    </citation>
    <scope>NUCLEOTIDE SEQUENCE [LARGE SCALE GENOMIC DNA]</scope>
    <source>
        <strain evidence="8 9">DSM 27192</strain>
    </source>
</reference>
<feature type="transmembrane region" description="Helical" evidence="6">
    <location>
        <begin position="555"/>
        <end position="575"/>
    </location>
</feature>
<feature type="region of interest" description="Disordered" evidence="5">
    <location>
        <begin position="90"/>
        <end position="118"/>
    </location>
</feature>
<dbReference type="GO" id="GO:0005886">
    <property type="term" value="C:plasma membrane"/>
    <property type="evidence" value="ECO:0007669"/>
    <property type="project" value="TreeGrafter"/>
</dbReference>
<keyword evidence="3 6" id="KW-1133">Transmembrane helix</keyword>
<dbReference type="EMBL" id="RSCD01000016">
    <property type="protein sequence ID" value="RSH88714.1"/>
    <property type="molecule type" value="Genomic_DNA"/>
</dbReference>
<dbReference type="Pfam" id="PF07690">
    <property type="entry name" value="MFS_1"/>
    <property type="match status" value="1"/>
</dbReference>
<feature type="transmembrane region" description="Helical" evidence="6">
    <location>
        <begin position="238"/>
        <end position="257"/>
    </location>
</feature>
<evidence type="ECO:0000313" key="8">
    <source>
        <dbReference type="EMBL" id="RSH88714.1"/>
    </source>
</evidence>
<feature type="transmembrane region" description="Helical" evidence="6">
    <location>
        <begin position="278"/>
        <end position="298"/>
    </location>
</feature>
<proteinExistence type="predicted"/>
<dbReference type="SUPFAM" id="SSF103473">
    <property type="entry name" value="MFS general substrate transporter"/>
    <property type="match status" value="1"/>
</dbReference>
<dbReference type="Proteomes" id="UP000279259">
    <property type="component" value="Unassembled WGS sequence"/>
</dbReference>
<evidence type="ECO:0000256" key="1">
    <source>
        <dbReference type="ARBA" id="ARBA00004141"/>
    </source>
</evidence>
<evidence type="ECO:0000256" key="3">
    <source>
        <dbReference type="ARBA" id="ARBA00022989"/>
    </source>
</evidence>
<dbReference type="InterPro" id="IPR036259">
    <property type="entry name" value="MFS_trans_sf"/>
</dbReference>
<evidence type="ECO:0000256" key="4">
    <source>
        <dbReference type="ARBA" id="ARBA00023136"/>
    </source>
</evidence>
<feature type="transmembrane region" description="Helical" evidence="6">
    <location>
        <begin position="179"/>
        <end position="203"/>
    </location>
</feature>
<dbReference type="GO" id="GO:1990961">
    <property type="term" value="P:xenobiotic detoxification by transmembrane export across the plasma membrane"/>
    <property type="evidence" value="ECO:0007669"/>
    <property type="project" value="TreeGrafter"/>
</dbReference>
<dbReference type="InterPro" id="IPR020846">
    <property type="entry name" value="MFS_dom"/>
</dbReference>
<dbReference type="Gene3D" id="1.20.1250.20">
    <property type="entry name" value="MFS general substrate transporter like domains"/>
    <property type="match status" value="1"/>
</dbReference>
<evidence type="ECO:0000256" key="5">
    <source>
        <dbReference type="SAM" id="MobiDB-lite"/>
    </source>
</evidence>
<dbReference type="FunFam" id="1.20.1250.20:FF:000011">
    <property type="entry name" value="MFS multidrug transporter, putative"/>
    <property type="match status" value="1"/>
</dbReference>
<feature type="compositionally biased region" description="Basic and acidic residues" evidence="5">
    <location>
        <begin position="103"/>
        <end position="112"/>
    </location>
</feature>
<feature type="transmembrane region" description="Helical" evidence="6">
    <location>
        <begin position="463"/>
        <end position="482"/>
    </location>
</feature>
<dbReference type="PROSITE" id="PS50850">
    <property type="entry name" value="MFS"/>
    <property type="match status" value="1"/>
</dbReference>
<feature type="compositionally biased region" description="Basic and acidic residues" evidence="5">
    <location>
        <begin position="602"/>
        <end position="613"/>
    </location>
</feature>
<comment type="caution">
    <text evidence="8">The sequence shown here is derived from an EMBL/GenBank/DDBJ whole genome shotgun (WGS) entry which is preliminary data.</text>
</comment>
<feature type="region of interest" description="Disordered" evidence="5">
    <location>
        <begin position="32"/>
        <end position="77"/>
    </location>
</feature>
<feature type="domain" description="Major facilitator superfamily (MFS) profile" evidence="7">
    <location>
        <begin position="149"/>
        <end position="579"/>
    </location>
</feature>
<evidence type="ECO:0000256" key="6">
    <source>
        <dbReference type="SAM" id="Phobius"/>
    </source>
</evidence>
<comment type="subcellular location">
    <subcellularLocation>
        <location evidence="1">Membrane</location>
        <topology evidence="1">Multi-pass membrane protein</topology>
    </subcellularLocation>
</comment>
<dbReference type="InterPro" id="IPR011701">
    <property type="entry name" value="MFS"/>
</dbReference>
<feature type="region of interest" description="Disordered" evidence="5">
    <location>
        <begin position="591"/>
        <end position="613"/>
    </location>
</feature>